<dbReference type="RefSeq" id="WP_008724631.1">
    <property type="nucleotide sequence ID" value="NZ_JAJFEB010000001.1"/>
</dbReference>
<evidence type="ECO:0000313" key="1">
    <source>
        <dbReference type="EMBL" id="MEQ2424294.1"/>
    </source>
</evidence>
<gene>
    <name evidence="1" type="ORF">WMQ36_04855</name>
</gene>
<reference evidence="1 2" key="1">
    <citation type="submission" date="2024-03" db="EMBL/GenBank/DDBJ databases">
        <title>Human intestinal bacterial collection.</title>
        <authorList>
            <person name="Pauvert C."/>
            <person name="Hitch T.C.A."/>
            <person name="Clavel T."/>
        </authorList>
    </citation>
    <scope>NUCLEOTIDE SEQUENCE [LARGE SCALE GENOMIC DNA]</scope>
    <source>
        <strain evidence="1 2">CLA-SR-H021</strain>
    </source>
</reference>
<dbReference type="PANTHER" id="PTHR37315:SF1">
    <property type="entry name" value="UPF0311 PROTEIN BLR7842"/>
    <property type="match status" value="1"/>
</dbReference>
<protein>
    <submittedName>
        <fullName evidence="1">DUF3237 family protein</fullName>
    </submittedName>
</protein>
<dbReference type="InterPro" id="IPR020915">
    <property type="entry name" value="UPF0311"/>
</dbReference>
<dbReference type="Pfam" id="PF11578">
    <property type="entry name" value="DUF3237"/>
    <property type="match status" value="1"/>
</dbReference>
<proteinExistence type="predicted"/>
<name>A0ABV1D1N4_9FIRM</name>
<dbReference type="EMBL" id="JBBMFM010000011">
    <property type="protein sequence ID" value="MEQ2424294.1"/>
    <property type="molecule type" value="Genomic_DNA"/>
</dbReference>
<dbReference type="Proteomes" id="UP001454086">
    <property type="component" value="Unassembled WGS sequence"/>
</dbReference>
<organism evidence="1 2">
    <name type="scientific">Enterocloster hominis</name>
    <name type="common">ex Hitch et al. 2024</name>
    <dbReference type="NCBI Taxonomy" id="1917870"/>
    <lineage>
        <taxon>Bacteria</taxon>
        <taxon>Bacillati</taxon>
        <taxon>Bacillota</taxon>
        <taxon>Clostridia</taxon>
        <taxon>Lachnospirales</taxon>
        <taxon>Lachnospiraceae</taxon>
        <taxon>Enterocloster</taxon>
    </lineage>
</organism>
<sequence length="150" mass="16790">MKTVELKALEVMEINAECRNIIEVGGNEAGYQKVFQITGGDFQGEGIRGRVVPCGADWNIKYGYHGQGYVSEQVYAKYILETQDGVHIVIENRGMYPCGQDGEARIRTSPSFFAPAGAYEYLNYGVYAAELHAVREEDGIRVRIVVYRLL</sequence>
<evidence type="ECO:0000313" key="2">
    <source>
        <dbReference type="Proteomes" id="UP001454086"/>
    </source>
</evidence>
<dbReference type="PANTHER" id="PTHR37315">
    <property type="entry name" value="UPF0311 PROTEIN BLR7842"/>
    <property type="match status" value="1"/>
</dbReference>
<accession>A0ABV1D1N4</accession>
<comment type="caution">
    <text evidence="1">The sequence shown here is derived from an EMBL/GenBank/DDBJ whole genome shotgun (WGS) entry which is preliminary data.</text>
</comment>
<keyword evidence="2" id="KW-1185">Reference proteome</keyword>
<dbReference type="Gene3D" id="2.40.160.20">
    <property type="match status" value="1"/>
</dbReference>